<dbReference type="Gene3D" id="2.60.40.2710">
    <property type="match status" value="1"/>
</dbReference>
<dbReference type="Proteomes" id="UP000491181">
    <property type="component" value="Unassembled WGS sequence"/>
</dbReference>
<keyword evidence="6" id="KW-1185">Reference proteome</keyword>
<comment type="caution">
    <text evidence="3">The sequence shown here is derived from an EMBL/GenBank/DDBJ whole genome shotgun (WGS) entry which is preliminary data.</text>
</comment>
<dbReference type="Gene3D" id="2.60.40.2730">
    <property type="match status" value="1"/>
</dbReference>
<dbReference type="OrthoDB" id="1003436at2"/>
<keyword evidence="1" id="KW-0732">Signal</keyword>
<accession>A0A3L7Z1G5</accession>
<proteinExistence type="predicted"/>
<organism evidence="3 5">
    <name type="scientific">Bacteroides acidifaciens</name>
    <dbReference type="NCBI Taxonomy" id="85831"/>
    <lineage>
        <taxon>Bacteria</taxon>
        <taxon>Pseudomonadati</taxon>
        <taxon>Bacteroidota</taxon>
        <taxon>Bacteroidia</taxon>
        <taxon>Bacteroidales</taxon>
        <taxon>Bacteroidaceae</taxon>
        <taxon>Bacteroides</taxon>
    </lineage>
</organism>
<dbReference type="Pfam" id="PF16319">
    <property type="entry name" value="SGBP_BT4661-like"/>
    <property type="match status" value="1"/>
</dbReference>
<reference evidence="2 7" key="3">
    <citation type="journal article" date="2020" name="Microbiome">
        <title>Single-cell genomics of uncultured bacteria reveals dietary fiber responders in the mouse gut microbiota.</title>
        <authorList>
            <person name="Chijiiwa R."/>
            <person name="Hosokawa M."/>
            <person name="Kogawa M."/>
            <person name="Nishikawa Y."/>
            <person name="Ide K."/>
            <person name="Sakanashi C."/>
            <person name="Takahashi K."/>
            <person name="Takeyama H."/>
        </authorList>
    </citation>
    <scope>NUCLEOTIDE SEQUENCE [LARGE SCALE GENOMIC DNA]</scope>
    <source>
        <strain evidence="2">IMSAGC_001</strain>
    </source>
</reference>
<dbReference type="Gene3D" id="2.60.40.10">
    <property type="entry name" value="Immunoglobulins"/>
    <property type="match status" value="1"/>
</dbReference>
<evidence type="ECO:0000313" key="7">
    <source>
        <dbReference type="Proteomes" id="UP000491181"/>
    </source>
</evidence>
<dbReference type="PROSITE" id="PS51257">
    <property type="entry name" value="PROKAR_LIPOPROTEIN"/>
    <property type="match status" value="1"/>
</dbReference>
<evidence type="ECO:0000313" key="3">
    <source>
        <dbReference type="EMBL" id="RLT81131.1"/>
    </source>
</evidence>
<gene>
    <name evidence="3" type="ORF">D7Y07_04815</name>
    <name evidence="4" type="ORF">E5356_05800</name>
    <name evidence="2" type="ORF">IMSAGC001_02226</name>
</gene>
<dbReference type="Proteomes" id="UP000305751">
    <property type="component" value="Unassembled WGS sequence"/>
</dbReference>
<feature type="chain" id="PRO_5044594520" evidence="1">
    <location>
        <begin position="23"/>
        <end position="734"/>
    </location>
</feature>
<feature type="signal peptide" evidence="1">
    <location>
        <begin position="1"/>
        <end position="22"/>
    </location>
</feature>
<evidence type="ECO:0000313" key="5">
    <source>
        <dbReference type="Proteomes" id="UP000267159"/>
    </source>
</evidence>
<dbReference type="EMBL" id="RAZM01000009">
    <property type="protein sequence ID" value="RLT81131.1"/>
    <property type="molecule type" value="Genomic_DNA"/>
</dbReference>
<dbReference type="InterPro" id="IPR013783">
    <property type="entry name" value="Ig-like_fold"/>
</dbReference>
<dbReference type="AlphaFoldDB" id="A0A3L7Z1G5"/>
<dbReference type="Gene3D" id="2.30.30.1270">
    <property type="match status" value="1"/>
</dbReference>
<dbReference type="Gene3D" id="2.60.40.60">
    <property type="entry name" value="Cadherins"/>
    <property type="match status" value="1"/>
</dbReference>
<dbReference type="RefSeq" id="WP_121766694.1">
    <property type="nucleotide sequence ID" value="NZ_BLLS01000059.1"/>
</dbReference>
<evidence type="ECO:0000313" key="6">
    <source>
        <dbReference type="Proteomes" id="UP000305751"/>
    </source>
</evidence>
<evidence type="ECO:0000313" key="4">
    <source>
        <dbReference type="EMBL" id="TGY06809.1"/>
    </source>
</evidence>
<dbReference type="InterPro" id="IPR032529">
    <property type="entry name" value="BT4661-like"/>
</dbReference>
<dbReference type="EMBL" id="SRZA01000010">
    <property type="protein sequence ID" value="TGY06809.1"/>
    <property type="molecule type" value="Genomic_DNA"/>
</dbReference>
<dbReference type="Gene3D" id="2.60.40.2720">
    <property type="match status" value="1"/>
</dbReference>
<reference evidence="4 6" key="2">
    <citation type="submission" date="2019-04" db="EMBL/GenBank/DDBJ databases">
        <title>Microbes associate with the intestines of laboratory mice.</title>
        <authorList>
            <person name="Navarre W."/>
            <person name="Wong E."/>
            <person name="Huang K."/>
            <person name="Tropini C."/>
            <person name="Ng K."/>
            <person name="Yu B."/>
        </authorList>
    </citation>
    <scope>NUCLEOTIDE SEQUENCE [LARGE SCALE GENOMIC DNA]</scope>
    <source>
        <strain evidence="4 6">NM70_E10</strain>
    </source>
</reference>
<evidence type="ECO:0000256" key="1">
    <source>
        <dbReference type="SAM" id="SignalP"/>
    </source>
</evidence>
<evidence type="ECO:0000313" key="2">
    <source>
        <dbReference type="EMBL" id="GFH86815.1"/>
    </source>
</evidence>
<protein>
    <submittedName>
        <fullName evidence="3">DUF4958 domain-containing protein</fullName>
    </submittedName>
</protein>
<dbReference type="STRING" id="1235814.GCA_000613385_04653"/>
<reference evidence="3 5" key="1">
    <citation type="submission" date="2018-09" db="EMBL/GenBank/DDBJ databases">
        <title>Murine metabolic-syndrome-specific gut microbial biobank.</title>
        <authorList>
            <person name="Liu C."/>
        </authorList>
    </citation>
    <scope>NUCLEOTIDE SEQUENCE [LARGE SCALE GENOMIC DNA]</scope>
    <source>
        <strain evidence="3 5">0.1X-D8-26</strain>
    </source>
</reference>
<dbReference type="EMBL" id="BLLS01000059">
    <property type="protein sequence ID" value="GFH86815.1"/>
    <property type="molecule type" value="Genomic_DNA"/>
</dbReference>
<sequence length="734" mass="80465">MKSKFKQINSFAWRFATICLLAVLGVACSDSETTDTTRFTLYYTGLTDIGPSMSGTIASPTYKGSTPYDFVITNVTLNGEQYNTTEIFEIDSNTGAITLTSAKDTPVGLFKISVSCYSDGKRYDYADAIEVNMMKPVPDGIIVEPNWLETDYENIINNDDALQLPTAHVKTDGNHISITGYKIASVMYNNVAIDQPNKYFTISNSGEFSIVKGNTAIKPGVYTISLRLITAAVDEEEEEGIFENAIQVNITSKPLSLVYTPNEGKIEEETAQSGQTTFTSSVPEFVGSLEEIQYSISKITPATEKIQIDATTGVLTVATGHQFAAGENYVVNVKVANKFAPEGVEFEECFTLSTVEYINPVANFTYSATKATQAIAFSVEKAANFIGDEVWYEFVNLPEELKEQINIGERDGIISAVQGNTIKPGTYSIQVKASNTKNEEIATLVLTVEENPNYFTYIRYGNNLGLTPVENYANQFRVASGEELTALKLTPETDLKPGVSVKWEITSLHQSGNIKINDEGVITTASKDYKAGNCGIALIEATAGNGPTAVTVKTPIFFRYSSVVSGVTIEYTPFVLQANPRKQTRSVVPVVTGTDDLSKIYLDYRRTFNYYNINGATSDGVAHGSGVITSNTFLQYLWDKCEADYSTKFPISYYSDTKGTIKNDLTNNTLAYVDNTDNSSNRLSVVVNANQWEHDGWANGCFIAQMTFVTNGNVASINSGSQIFPLVIWLDTKF</sequence>
<name>A0A3L7Z1G5_9BACE</name>
<dbReference type="Proteomes" id="UP000267159">
    <property type="component" value="Unassembled WGS sequence"/>
</dbReference>